<dbReference type="AlphaFoldDB" id="A0A5D3FXM3"/>
<evidence type="ECO:0000313" key="2">
    <source>
        <dbReference type="Proteomes" id="UP000323505"/>
    </source>
</evidence>
<keyword evidence="2" id="KW-1185">Reference proteome</keyword>
<dbReference type="EMBL" id="VSRQ01000001">
    <property type="protein sequence ID" value="TYK52904.1"/>
    <property type="molecule type" value="Genomic_DNA"/>
</dbReference>
<dbReference type="RefSeq" id="WP_148757502.1">
    <property type="nucleotide sequence ID" value="NZ_VSRQ01000001.1"/>
</dbReference>
<sequence>MTGTVAAEEAVLQDGTVLLAEQAERGVLESLAAGRGWRRAAISTAGFGEMEQVAWQAGVAFVLYSEVHVLGHRVVRVTGDDAAVVDETLGVVRAALPTVAPDALLDVLLAVPHADARESIRALNGLRAADMWNCADGTEPPADPRYRTAVEHAVLHPERQVVRALVYAVGDLMTVRPGLAEPILALRGADGPARDVIDDFAAFCDRR</sequence>
<name>A0A5D3FXM3_9ACTN</name>
<gene>
    <name evidence="1" type="ORF">FXF68_03905</name>
</gene>
<evidence type="ECO:0000313" key="1">
    <source>
        <dbReference type="EMBL" id="TYK52904.1"/>
    </source>
</evidence>
<comment type="caution">
    <text evidence="1">The sequence shown here is derived from an EMBL/GenBank/DDBJ whole genome shotgun (WGS) entry which is preliminary data.</text>
</comment>
<proteinExistence type="predicted"/>
<protein>
    <submittedName>
        <fullName evidence="1">Uncharacterized protein</fullName>
    </submittedName>
</protein>
<dbReference type="Proteomes" id="UP000323505">
    <property type="component" value="Unassembled WGS sequence"/>
</dbReference>
<organism evidence="1 2">
    <name type="scientific">Actinomadura decatromicini</name>
    <dbReference type="NCBI Taxonomy" id="2604572"/>
    <lineage>
        <taxon>Bacteria</taxon>
        <taxon>Bacillati</taxon>
        <taxon>Actinomycetota</taxon>
        <taxon>Actinomycetes</taxon>
        <taxon>Streptosporangiales</taxon>
        <taxon>Thermomonosporaceae</taxon>
        <taxon>Actinomadura</taxon>
    </lineage>
</organism>
<accession>A0A5D3FXM3</accession>
<reference evidence="1 2" key="1">
    <citation type="submission" date="2019-08" db="EMBL/GenBank/DDBJ databases">
        <title>Actinomadura sp. nov. CYP1-5 isolated from mountain soil.</title>
        <authorList>
            <person name="Songsumanus A."/>
            <person name="Kuncharoen N."/>
            <person name="Kudo T."/>
            <person name="Yuki M."/>
            <person name="Igarashi Y."/>
            <person name="Tanasupawat S."/>
        </authorList>
    </citation>
    <scope>NUCLEOTIDE SEQUENCE [LARGE SCALE GENOMIC DNA]</scope>
    <source>
        <strain evidence="1 2">CYP1-5</strain>
    </source>
</reference>